<evidence type="ECO:0000256" key="1">
    <source>
        <dbReference type="SAM" id="MobiDB-lite"/>
    </source>
</evidence>
<organism evidence="2 3">
    <name type="scientific">Dendrobium catenatum</name>
    <dbReference type="NCBI Taxonomy" id="906689"/>
    <lineage>
        <taxon>Eukaryota</taxon>
        <taxon>Viridiplantae</taxon>
        <taxon>Streptophyta</taxon>
        <taxon>Embryophyta</taxon>
        <taxon>Tracheophyta</taxon>
        <taxon>Spermatophyta</taxon>
        <taxon>Magnoliopsida</taxon>
        <taxon>Liliopsida</taxon>
        <taxon>Asparagales</taxon>
        <taxon>Orchidaceae</taxon>
        <taxon>Epidendroideae</taxon>
        <taxon>Malaxideae</taxon>
        <taxon>Dendrobiinae</taxon>
        <taxon>Dendrobium</taxon>
    </lineage>
</organism>
<evidence type="ECO:0000313" key="3">
    <source>
        <dbReference type="Proteomes" id="UP000233837"/>
    </source>
</evidence>
<proteinExistence type="predicted"/>
<dbReference type="Proteomes" id="UP000233837">
    <property type="component" value="Unassembled WGS sequence"/>
</dbReference>
<sequence>MWPRQTRQRPCREEEIEYLLQEIARLKLRLSNIEQRSLRTDNEEEVTLDDQFSFVGNDMFEGPPSQSSTPPSIESSFEEFEDPLSNSSSLPLYDEPVYDVYNDDMIGEVLDFDKPIYDDDEGKMDGQPQSNVQPKLFIHHVPNKTTIMLTIIDKKITCKDLFNGLDRESLIFSSRWLKETNLVLDAFTITIIPSAYATLEILKIGRQIDTGWTYPDLFSQPNPPPYGGQSDIFL</sequence>
<name>A0A2I0VR64_9ASPA</name>
<dbReference type="EMBL" id="KZ503304">
    <property type="protein sequence ID" value="PKU65873.1"/>
    <property type="molecule type" value="Genomic_DNA"/>
</dbReference>
<reference evidence="2 3" key="2">
    <citation type="journal article" date="2017" name="Nature">
        <title>The Apostasia genome and the evolution of orchids.</title>
        <authorList>
            <person name="Zhang G.Q."/>
            <person name="Liu K.W."/>
            <person name="Li Z."/>
            <person name="Lohaus R."/>
            <person name="Hsiao Y.Y."/>
            <person name="Niu S.C."/>
            <person name="Wang J.Y."/>
            <person name="Lin Y.C."/>
            <person name="Xu Q."/>
            <person name="Chen L.J."/>
            <person name="Yoshida K."/>
            <person name="Fujiwara S."/>
            <person name="Wang Z.W."/>
            <person name="Zhang Y.Q."/>
            <person name="Mitsuda N."/>
            <person name="Wang M."/>
            <person name="Liu G.H."/>
            <person name="Pecoraro L."/>
            <person name="Huang H.X."/>
            <person name="Xiao X.J."/>
            <person name="Lin M."/>
            <person name="Wu X.Y."/>
            <person name="Wu W.L."/>
            <person name="Chen Y.Y."/>
            <person name="Chang S.B."/>
            <person name="Sakamoto S."/>
            <person name="Ohme-Takagi M."/>
            <person name="Yagi M."/>
            <person name="Zeng S.J."/>
            <person name="Shen C.Y."/>
            <person name="Yeh C.M."/>
            <person name="Luo Y.B."/>
            <person name="Tsai W.C."/>
            <person name="Van de Peer Y."/>
            <person name="Liu Z.J."/>
        </authorList>
    </citation>
    <scope>NUCLEOTIDE SEQUENCE [LARGE SCALE GENOMIC DNA]</scope>
    <source>
        <tissue evidence="2">The whole plant</tissue>
    </source>
</reference>
<keyword evidence="3" id="KW-1185">Reference proteome</keyword>
<gene>
    <name evidence="2" type="ORF">MA16_Dca009202</name>
</gene>
<reference evidence="2 3" key="1">
    <citation type="journal article" date="2016" name="Sci. Rep.">
        <title>The Dendrobium catenatum Lindl. genome sequence provides insights into polysaccharide synthase, floral development and adaptive evolution.</title>
        <authorList>
            <person name="Zhang G.Q."/>
            <person name="Xu Q."/>
            <person name="Bian C."/>
            <person name="Tsai W.C."/>
            <person name="Yeh C.M."/>
            <person name="Liu K.W."/>
            <person name="Yoshida K."/>
            <person name="Zhang L.S."/>
            <person name="Chang S.B."/>
            <person name="Chen F."/>
            <person name="Shi Y."/>
            <person name="Su Y.Y."/>
            <person name="Zhang Y.Q."/>
            <person name="Chen L.J."/>
            <person name="Yin Y."/>
            <person name="Lin M."/>
            <person name="Huang H."/>
            <person name="Deng H."/>
            <person name="Wang Z.W."/>
            <person name="Zhu S.L."/>
            <person name="Zhao X."/>
            <person name="Deng C."/>
            <person name="Niu S.C."/>
            <person name="Huang J."/>
            <person name="Wang M."/>
            <person name="Liu G.H."/>
            <person name="Yang H.J."/>
            <person name="Xiao X.J."/>
            <person name="Hsiao Y.Y."/>
            <person name="Wu W.L."/>
            <person name="Chen Y.Y."/>
            <person name="Mitsuda N."/>
            <person name="Ohme-Takagi M."/>
            <person name="Luo Y.B."/>
            <person name="Van de Peer Y."/>
            <person name="Liu Z.J."/>
        </authorList>
    </citation>
    <scope>NUCLEOTIDE SEQUENCE [LARGE SCALE GENOMIC DNA]</scope>
    <source>
        <tissue evidence="2">The whole plant</tissue>
    </source>
</reference>
<protein>
    <submittedName>
        <fullName evidence="2">Uncharacterized protein</fullName>
    </submittedName>
</protein>
<accession>A0A2I0VR64</accession>
<feature type="region of interest" description="Disordered" evidence="1">
    <location>
        <begin position="57"/>
        <end position="89"/>
    </location>
</feature>
<evidence type="ECO:0000313" key="2">
    <source>
        <dbReference type="EMBL" id="PKU65873.1"/>
    </source>
</evidence>
<feature type="compositionally biased region" description="Low complexity" evidence="1">
    <location>
        <begin position="61"/>
        <end position="75"/>
    </location>
</feature>
<dbReference type="AlphaFoldDB" id="A0A2I0VR64"/>